<reference evidence="2" key="1">
    <citation type="submission" date="2016-06" db="EMBL/GenBank/DDBJ databases">
        <title>Parallel loss of symbiosis genes in relatives of nitrogen-fixing non-legume Parasponia.</title>
        <authorList>
            <person name="Van Velzen R."/>
            <person name="Holmer R."/>
            <person name="Bu F."/>
            <person name="Rutten L."/>
            <person name="Van Zeijl A."/>
            <person name="Liu W."/>
            <person name="Santuari L."/>
            <person name="Cao Q."/>
            <person name="Sharma T."/>
            <person name="Shen D."/>
            <person name="Roswanjaya Y."/>
            <person name="Wardhani T."/>
            <person name="Kalhor M.S."/>
            <person name="Jansen J."/>
            <person name="Van den Hoogen J."/>
            <person name="Gungor B."/>
            <person name="Hartog M."/>
            <person name="Hontelez J."/>
            <person name="Verver J."/>
            <person name="Yang W.-C."/>
            <person name="Schijlen E."/>
            <person name="Repin R."/>
            <person name="Schilthuizen M."/>
            <person name="Schranz E."/>
            <person name="Heidstra R."/>
            <person name="Miyata K."/>
            <person name="Fedorova E."/>
            <person name="Kohlen W."/>
            <person name="Bisseling T."/>
            <person name="Smit S."/>
            <person name="Geurts R."/>
        </authorList>
    </citation>
    <scope>NUCLEOTIDE SEQUENCE [LARGE SCALE GENOMIC DNA]</scope>
    <source>
        <strain evidence="2">cv. RG33-2</strain>
    </source>
</reference>
<gene>
    <name evidence="1" type="ORF">TorRG33x02_226890</name>
</gene>
<accession>A0A2P5E7H6</accession>
<dbReference type="InParanoid" id="A0A2P5E7H6"/>
<proteinExistence type="predicted"/>
<comment type="caution">
    <text evidence="1">The sequence shown here is derived from an EMBL/GenBank/DDBJ whole genome shotgun (WGS) entry which is preliminary data.</text>
</comment>
<name>A0A2P5E7H6_TREOI</name>
<dbReference type="Proteomes" id="UP000237000">
    <property type="component" value="Unassembled WGS sequence"/>
</dbReference>
<evidence type="ECO:0000313" key="2">
    <source>
        <dbReference type="Proteomes" id="UP000237000"/>
    </source>
</evidence>
<dbReference type="AlphaFoldDB" id="A0A2P5E7H6"/>
<organism evidence="1 2">
    <name type="scientific">Trema orientale</name>
    <name type="common">Charcoal tree</name>
    <name type="synonym">Celtis orientalis</name>
    <dbReference type="NCBI Taxonomy" id="63057"/>
    <lineage>
        <taxon>Eukaryota</taxon>
        <taxon>Viridiplantae</taxon>
        <taxon>Streptophyta</taxon>
        <taxon>Embryophyta</taxon>
        <taxon>Tracheophyta</taxon>
        <taxon>Spermatophyta</taxon>
        <taxon>Magnoliopsida</taxon>
        <taxon>eudicotyledons</taxon>
        <taxon>Gunneridae</taxon>
        <taxon>Pentapetalae</taxon>
        <taxon>rosids</taxon>
        <taxon>fabids</taxon>
        <taxon>Rosales</taxon>
        <taxon>Cannabaceae</taxon>
        <taxon>Trema</taxon>
    </lineage>
</organism>
<keyword evidence="2" id="KW-1185">Reference proteome</keyword>
<evidence type="ECO:0000313" key="1">
    <source>
        <dbReference type="EMBL" id="PON81497.1"/>
    </source>
</evidence>
<dbReference type="EMBL" id="JXTC01000215">
    <property type="protein sequence ID" value="PON81497.1"/>
    <property type="molecule type" value="Genomic_DNA"/>
</dbReference>
<dbReference type="OrthoDB" id="10281529at2759"/>
<sequence>MAASKLSLNRVKNEKREFGISDHLLPSFLPVAATKFLSWSFPEPEQNIFALQSNQTDKDH</sequence>
<protein>
    <submittedName>
        <fullName evidence="1">Uncharacterized protein</fullName>
    </submittedName>
</protein>